<gene>
    <name evidence="1" type="ORF">FVF75_10250</name>
</gene>
<proteinExistence type="predicted"/>
<name>A0A5D0RIP3_9RHOB</name>
<keyword evidence="2" id="KW-1185">Reference proteome</keyword>
<dbReference type="RefSeq" id="WP_148377872.1">
    <property type="nucleotide sequence ID" value="NZ_VSIY01000006.1"/>
</dbReference>
<protein>
    <submittedName>
        <fullName evidence="1">Uncharacterized protein</fullName>
    </submittedName>
</protein>
<dbReference type="Proteomes" id="UP000322080">
    <property type="component" value="Unassembled WGS sequence"/>
</dbReference>
<organism evidence="1 2">
    <name type="scientific">Maritimibacter fusiformis</name>
    <dbReference type="NCBI Taxonomy" id="2603819"/>
    <lineage>
        <taxon>Bacteria</taxon>
        <taxon>Pseudomonadati</taxon>
        <taxon>Pseudomonadota</taxon>
        <taxon>Alphaproteobacteria</taxon>
        <taxon>Rhodobacterales</taxon>
        <taxon>Roseobacteraceae</taxon>
        <taxon>Maritimibacter</taxon>
    </lineage>
</organism>
<evidence type="ECO:0000313" key="1">
    <source>
        <dbReference type="EMBL" id="TYB81477.1"/>
    </source>
</evidence>
<sequence>MTKGNKQRVETDHEFRQRMADEGRAIYVSGKSADQVKTEQQRYATEEFPVSLHMTAQDADEVGQALEDAQYLFGHAAEALATLHNGLSGGWLNEEPGAASLCYLAGIAMGHKADTDGATLMRHFTKLQRAVYQARNANRGK</sequence>
<dbReference type="EMBL" id="VSIY01000006">
    <property type="protein sequence ID" value="TYB81477.1"/>
    <property type="molecule type" value="Genomic_DNA"/>
</dbReference>
<comment type="caution">
    <text evidence="1">The sequence shown here is derived from an EMBL/GenBank/DDBJ whole genome shotgun (WGS) entry which is preliminary data.</text>
</comment>
<evidence type="ECO:0000313" key="2">
    <source>
        <dbReference type="Proteomes" id="UP000322080"/>
    </source>
</evidence>
<dbReference type="AlphaFoldDB" id="A0A5D0RIP3"/>
<accession>A0A5D0RIP3</accession>
<reference evidence="1 2" key="1">
    <citation type="submission" date="2019-08" db="EMBL/GenBank/DDBJ databases">
        <title>Identification of a novel species of the genus Boseongicola.</title>
        <authorList>
            <person name="Zhang X.-Q."/>
        </authorList>
    </citation>
    <scope>NUCLEOTIDE SEQUENCE [LARGE SCALE GENOMIC DNA]</scope>
    <source>
        <strain evidence="1 2">HY14</strain>
    </source>
</reference>